<dbReference type="Gene3D" id="3.40.50.150">
    <property type="entry name" value="Vaccinia Virus protein VP39"/>
    <property type="match status" value="1"/>
</dbReference>
<dbReference type="InterPro" id="IPR029063">
    <property type="entry name" value="SAM-dependent_MTases_sf"/>
</dbReference>
<dbReference type="Proteomes" id="UP001299608">
    <property type="component" value="Unassembled WGS sequence"/>
</dbReference>
<evidence type="ECO:0000313" key="1">
    <source>
        <dbReference type="EMBL" id="MCG4743939.1"/>
    </source>
</evidence>
<evidence type="ECO:0000313" key="3">
    <source>
        <dbReference type="Proteomes" id="UP000669239"/>
    </source>
</evidence>
<evidence type="ECO:0000313" key="2">
    <source>
        <dbReference type="EMBL" id="NSJ48406.1"/>
    </source>
</evidence>
<accession>A0AAW5BV87</accession>
<comment type="caution">
    <text evidence="1">The sequence shown here is derived from an EMBL/GenBank/DDBJ whole genome shotgun (WGS) entry which is preliminary data.</text>
</comment>
<dbReference type="CDD" id="cd02440">
    <property type="entry name" value="AdoMet_MTases"/>
    <property type="match status" value="1"/>
</dbReference>
<dbReference type="SUPFAM" id="SSF53335">
    <property type="entry name" value="S-adenosyl-L-methionine-dependent methyltransferases"/>
    <property type="match status" value="1"/>
</dbReference>
<keyword evidence="3" id="KW-1185">Reference proteome</keyword>
<keyword evidence="1" id="KW-0808">Transferase</keyword>
<dbReference type="PANTHER" id="PTHR43861">
    <property type="entry name" value="TRANS-ACONITATE 2-METHYLTRANSFERASE-RELATED"/>
    <property type="match status" value="1"/>
</dbReference>
<dbReference type="Proteomes" id="UP000669239">
    <property type="component" value="Unassembled WGS sequence"/>
</dbReference>
<organism evidence="1 4">
    <name type="scientific">Enterocloster aldenensis</name>
    <dbReference type="NCBI Taxonomy" id="358742"/>
    <lineage>
        <taxon>Bacteria</taxon>
        <taxon>Bacillati</taxon>
        <taxon>Bacillota</taxon>
        <taxon>Clostridia</taxon>
        <taxon>Lachnospirales</taxon>
        <taxon>Lachnospiraceae</taxon>
        <taxon>Enterocloster</taxon>
    </lineage>
</organism>
<dbReference type="GO" id="GO:0032259">
    <property type="term" value="P:methylation"/>
    <property type="evidence" value="ECO:0007669"/>
    <property type="project" value="UniProtKB-KW"/>
</dbReference>
<reference evidence="2" key="2">
    <citation type="submission" date="2020-02" db="EMBL/GenBank/DDBJ databases">
        <authorList>
            <person name="Littmann E."/>
            <person name="Sorbara M."/>
        </authorList>
    </citation>
    <scope>NUCLEOTIDE SEQUENCE</scope>
    <source>
        <strain evidence="2">MSK.1.17</strain>
    </source>
</reference>
<protein>
    <submittedName>
        <fullName evidence="1">Class I SAM-dependent methyltransferase</fullName>
    </submittedName>
</protein>
<proteinExistence type="predicted"/>
<dbReference type="Pfam" id="PF13489">
    <property type="entry name" value="Methyltransf_23"/>
    <property type="match status" value="1"/>
</dbReference>
<keyword evidence="1" id="KW-0489">Methyltransferase</keyword>
<name>A0AAW5BV87_9FIRM</name>
<dbReference type="RefSeq" id="WP_173906009.1">
    <property type="nucleotide sequence ID" value="NZ_CAXTHN010000001.1"/>
</dbReference>
<gene>
    <name evidence="2" type="ORF">G5B36_06800</name>
    <name evidence="1" type="ORF">L0N08_00770</name>
</gene>
<dbReference type="EMBL" id="JAKNGE010000001">
    <property type="protein sequence ID" value="MCG4743939.1"/>
    <property type="molecule type" value="Genomic_DNA"/>
</dbReference>
<dbReference type="GO" id="GO:0008168">
    <property type="term" value="F:methyltransferase activity"/>
    <property type="evidence" value="ECO:0007669"/>
    <property type="project" value="UniProtKB-KW"/>
</dbReference>
<sequence length="182" mass="20736">MEKAMQYLDLIRKDPFLHAMLASYDNAAAAQVQDCVLDYGCGYGWGSYILSDSFRHVTGYDPDAERISFARRHFARKNIAFTQDGGLLAGRRYDVICLFMVLPYVEDSGELLARLGMCLKPEGFIWISYKSADTALLTVIKSWSQQRGFVLACSSSRRLSDREEVVEQCYGRHRDEGWTYAL</sequence>
<dbReference type="AlphaFoldDB" id="A0AAW5BV87"/>
<dbReference type="EMBL" id="JAAITT010000007">
    <property type="protein sequence ID" value="NSJ48406.1"/>
    <property type="molecule type" value="Genomic_DNA"/>
</dbReference>
<evidence type="ECO:0000313" key="4">
    <source>
        <dbReference type="Proteomes" id="UP001299608"/>
    </source>
</evidence>
<reference evidence="2 3" key="1">
    <citation type="journal article" date="2020" name="Cell Host Microbe">
        <title>Functional and Genomic Variation between Human-Derived Isolates of Lachnospiraceae Reveals Inter- and Intra-Species Diversity.</title>
        <authorList>
            <person name="Sorbara M.T."/>
            <person name="Littmann E.R."/>
            <person name="Fontana E."/>
            <person name="Moody T.U."/>
            <person name="Kohout C.E."/>
            <person name="Gjonbalaj M."/>
            <person name="Eaton V."/>
            <person name="Seok R."/>
            <person name="Leiner I.M."/>
            <person name="Pamer E.G."/>
        </authorList>
    </citation>
    <scope>NUCLEOTIDE SEQUENCE [LARGE SCALE GENOMIC DNA]</scope>
    <source>
        <strain evidence="2 3">MSK.1.17</strain>
    </source>
</reference>
<reference evidence="1" key="3">
    <citation type="submission" date="2022-01" db="EMBL/GenBank/DDBJ databases">
        <title>Collection of gut derived symbiotic bacterial strains cultured from healthy donors.</title>
        <authorList>
            <person name="Lin H."/>
            <person name="Kohout C."/>
            <person name="Waligurski E."/>
            <person name="Pamer E.G."/>
        </authorList>
    </citation>
    <scope>NUCLEOTIDE SEQUENCE</scope>
    <source>
        <strain evidence="1">DFI.6.55</strain>
    </source>
</reference>